<dbReference type="FunFam" id="3.30.230.10:FF:000001">
    <property type="entry name" value="30S ribosomal protein S9"/>
    <property type="match status" value="1"/>
</dbReference>
<dbReference type="EMBL" id="MQWB01000001">
    <property type="protein sequence ID" value="OZC04216.1"/>
    <property type="molecule type" value="Genomic_DNA"/>
</dbReference>
<dbReference type="GO" id="GO:0003723">
    <property type="term" value="F:RNA binding"/>
    <property type="evidence" value="ECO:0007669"/>
    <property type="project" value="TreeGrafter"/>
</dbReference>
<dbReference type="Proteomes" id="UP000216446">
    <property type="component" value="Unassembled WGS sequence"/>
</dbReference>
<comment type="caution">
    <text evidence="7">The sequence shown here is derived from an EMBL/GenBank/DDBJ whole genome shotgun (WGS) entry which is preliminary data.</text>
</comment>
<evidence type="ECO:0000313" key="8">
    <source>
        <dbReference type="Proteomes" id="UP000216446"/>
    </source>
</evidence>
<organism evidence="7 8">
    <name type="scientific">Rubricoccus marinus</name>
    <dbReference type="NCBI Taxonomy" id="716817"/>
    <lineage>
        <taxon>Bacteria</taxon>
        <taxon>Pseudomonadati</taxon>
        <taxon>Rhodothermota</taxon>
        <taxon>Rhodothermia</taxon>
        <taxon>Rhodothermales</taxon>
        <taxon>Rubricoccaceae</taxon>
        <taxon>Rubricoccus</taxon>
    </lineage>
</organism>
<evidence type="ECO:0000256" key="5">
    <source>
        <dbReference type="HAMAP-Rule" id="MF_00532"/>
    </source>
</evidence>
<evidence type="ECO:0000313" key="7">
    <source>
        <dbReference type="EMBL" id="OZC04216.1"/>
    </source>
</evidence>
<name>A0A259U2Q0_9BACT</name>
<dbReference type="GO" id="GO:0015935">
    <property type="term" value="C:small ribosomal subunit"/>
    <property type="evidence" value="ECO:0007669"/>
    <property type="project" value="UniProtKB-ARBA"/>
</dbReference>
<protein>
    <recommendedName>
        <fullName evidence="4 5">Small ribosomal subunit protein uS9</fullName>
    </recommendedName>
</protein>
<dbReference type="InParanoid" id="A0A259U2Q0"/>
<gene>
    <name evidence="5" type="primary">rpsI</name>
    <name evidence="7" type="ORF">BSZ36_15235</name>
</gene>
<dbReference type="PANTHER" id="PTHR21569">
    <property type="entry name" value="RIBOSOMAL PROTEIN S9"/>
    <property type="match status" value="1"/>
</dbReference>
<feature type="compositionally biased region" description="Basic and acidic residues" evidence="6">
    <location>
        <begin position="105"/>
        <end position="114"/>
    </location>
</feature>
<accession>A0A259U2Q0</accession>
<evidence type="ECO:0000256" key="1">
    <source>
        <dbReference type="ARBA" id="ARBA00005251"/>
    </source>
</evidence>
<dbReference type="GO" id="GO:0006412">
    <property type="term" value="P:translation"/>
    <property type="evidence" value="ECO:0007669"/>
    <property type="project" value="UniProtKB-UniRule"/>
</dbReference>
<dbReference type="OrthoDB" id="9803965at2"/>
<evidence type="ECO:0000256" key="4">
    <source>
        <dbReference type="ARBA" id="ARBA00035259"/>
    </source>
</evidence>
<dbReference type="Gene3D" id="3.30.230.10">
    <property type="match status" value="1"/>
</dbReference>
<keyword evidence="8" id="KW-1185">Reference proteome</keyword>
<dbReference type="Pfam" id="PF00380">
    <property type="entry name" value="Ribosomal_S9"/>
    <property type="match status" value="1"/>
</dbReference>
<keyword evidence="3 5" id="KW-0687">Ribonucleoprotein</keyword>
<dbReference type="RefSeq" id="WP_094550445.1">
    <property type="nucleotide sequence ID" value="NZ_MQWB01000001.1"/>
</dbReference>
<dbReference type="InterPro" id="IPR000754">
    <property type="entry name" value="Ribosomal_uS9"/>
</dbReference>
<dbReference type="InterPro" id="IPR014721">
    <property type="entry name" value="Ribsml_uS5_D2-typ_fold_subgr"/>
</dbReference>
<dbReference type="InterPro" id="IPR020568">
    <property type="entry name" value="Ribosomal_Su5_D2-typ_SF"/>
</dbReference>
<evidence type="ECO:0000256" key="2">
    <source>
        <dbReference type="ARBA" id="ARBA00022980"/>
    </source>
</evidence>
<dbReference type="HAMAP" id="MF_00532_B">
    <property type="entry name" value="Ribosomal_uS9_B"/>
    <property type="match status" value="1"/>
</dbReference>
<comment type="similarity">
    <text evidence="1 5">Belongs to the universal ribosomal protein uS9 family.</text>
</comment>
<dbReference type="GO" id="GO:0003735">
    <property type="term" value="F:structural constituent of ribosome"/>
    <property type="evidence" value="ECO:0007669"/>
    <property type="project" value="InterPro"/>
</dbReference>
<dbReference type="NCBIfam" id="NF001099">
    <property type="entry name" value="PRK00132.1"/>
    <property type="match status" value="1"/>
</dbReference>
<dbReference type="SUPFAM" id="SSF54211">
    <property type="entry name" value="Ribosomal protein S5 domain 2-like"/>
    <property type="match status" value="1"/>
</dbReference>
<feature type="compositionally biased region" description="Basic residues" evidence="6">
    <location>
        <begin position="115"/>
        <end position="129"/>
    </location>
</feature>
<dbReference type="PANTHER" id="PTHR21569:SF1">
    <property type="entry name" value="SMALL RIBOSOMAL SUBUNIT PROTEIN US9M"/>
    <property type="match status" value="1"/>
</dbReference>
<sequence>MPTQYQAVGRRKTSVARVYLRPGSGNVIINKRPLSEYLPTEIRQRAATAALDLTELRGEFDVVVNAKGGGLTGQADAIQLGVARCLVEHNAELRKPLRDAGYLTRDPRMVERKKPGQPKARKKFQFSKR</sequence>
<dbReference type="AlphaFoldDB" id="A0A259U2Q0"/>
<dbReference type="FunCoup" id="A0A259U2Q0">
    <property type="interactions" value="645"/>
</dbReference>
<evidence type="ECO:0000256" key="3">
    <source>
        <dbReference type="ARBA" id="ARBA00023274"/>
    </source>
</evidence>
<reference evidence="7 8" key="1">
    <citation type="submission" date="2016-11" db="EMBL/GenBank/DDBJ databases">
        <title>Study of marine rhodopsin-containing bacteria.</title>
        <authorList>
            <person name="Yoshizawa S."/>
            <person name="Kumagai Y."/>
            <person name="Kogure K."/>
        </authorList>
    </citation>
    <scope>NUCLEOTIDE SEQUENCE [LARGE SCALE GENOMIC DNA]</scope>
    <source>
        <strain evidence="7 8">SG-29</strain>
    </source>
</reference>
<proteinExistence type="inferred from homology"/>
<keyword evidence="2 5" id="KW-0689">Ribosomal protein</keyword>
<dbReference type="GO" id="GO:0005737">
    <property type="term" value="C:cytoplasm"/>
    <property type="evidence" value="ECO:0007669"/>
    <property type="project" value="UniProtKB-ARBA"/>
</dbReference>
<evidence type="ECO:0000256" key="6">
    <source>
        <dbReference type="SAM" id="MobiDB-lite"/>
    </source>
</evidence>
<dbReference type="InterPro" id="IPR023035">
    <property type="entry name" value="Ribosomal_uS9_bac/plastid"/>
</dbReference>
<feature type="region of interest" description="Disordered" evidence="6">
    <location>
        <begin position="105"/>
        <end position="129"/>
    </location>
</feature>